<protein>
    <submittedName>
        <fullName evidence="7">Transcriptional regulator</fullName>
    </submittedName>
</protein>
<accession>A0ABQ4FYM2</accession>
<feature type="domain" description="HTH lysR-type" evidence="6">
    <location>
        <begin position="1"/>
        <end position="58"/>
    </location>
</feature>
<dbReference type="InterPro" id="IPR036390">
    <property type="entry name" value="WH_DNA-bd_sf"/>
</dbReference>
<dbReference type="Pfam" id="PF03466">
    <property type="entry name" value="LysR_substrate"/>
    <property type="match status" value="2"/>
</dbReference>
<evidence type="ECO:0000313" key="8">
    <source>
        <dbReference type="Proteomes" id="UP000603904"/>
    </source>
</evidence>
<dbReference type="InterPro" id="IPR036388">
    <property type="entry name" value="WH-like_DNA-bd_sf"/>
</dbReference>
<dbReference type="CDD" id="cd08414">
    <property type="entry name" value="PBP2_LTTR_aromatics_like"/>
    <property type="match status" value="1"/>
</dbReference>
<dbReference type="InterPro" id="IPR000847">
    <property type="entry name" value="LysR_HTH_N"/>
</dbReference>
<evidence type="ECO:0000256" key="5">
    <source>
        <dbReference type="SAM" id="MobiDB-lite"/>
    </source>
</evidence>
<organism evidence="7 8">
    <name type="scientific">Microbispora corallina</name>
    <dbReference type="NCBI Taxonomy" id="83302"/>
    <lineage>
        <taxon>Bacteria</taxon>
        <taxon>Bacillati</taxon>
        <taxon>Actinomycetota</taxon>
        <taxon>Actinomycetes</taxon>
        <taxon>Streptosporangiales</taxon>
        <taxon>Streptosporangiaceae</taxon>
        <taxon>Microbispora</taxon>
    </lineage>
</organism>
<keyword evidence="3" id="KW-0238">DNA-binding</keyword>
<comment type="caution">
    <text evidence="7">The sequence shown here is derived from an EMBL/GenBank/DDBJ whole genome shotgun (WGS) entry which is preliminary data.</text>
</comment>
<dbReference type="Gene3D" id="3.40.190.10">
    <property type="entry name" value="Periplasmic binding protein-like II"/>
    <property type="match status" value="3"/>
</dbReference>
<dbReference type="Pfam" id="PF00126">
    <property type="entry name" value="HTH_1"/>
    <property type="match status" value="1"/>
</dbReference>
<dbReference type="SUPFAM" id="SSF53850">
    <property type="entry name" value="Periplasmic binding protein-like II"/>
    <property type="match status" value="1"/>
</dbReference>
<evidence type="ECO:0000256" key="2">
    <source>
        <dbReference type="ARBA" id="ARBA00023015"/>
    </source>
</evidence>
<dbReference type="PROSITE" id="PS50931">
    <property type="entry name" value="HTH_LYSR"/>
    <property type="match status" value="1"/>
</dbReference>
<keyword evidence="4" id="KW-0804">Transcription</keyword>
<comment type="similarity">
    <text evidence="1">Belongs to the LysR transcriptional regulatory family.</text>
</comment>
<dbReference type="EMBL" id="BOOC01000011">
    <property type="protein sequence ID" value="GIH39858.1"/>
    <property type="molecule type" value="Genomic_DNA"/>
</dbReference>
<evidence type="ECO:0000256" key="1">
    <source>
        <dbReference type="ARBA" id="ARBA00009437"/>
    </source>
</evidence>
<name>A0ABQ4FYM2_9ACTN</name>
<reference evidence="7 8" key="1">
    <citation type="submission" date="2021-01" db="EMBL/GenBank/DDBJ databases">
        <title>Whole genome shotgun sequence of Microbispora corallina NBRC 16416.</title>
        <authorList>
            <person name="Komaki H."/>
            <person name="Tamura T."/>
        </authorList>
    </citation>
    <scope>NUCLEOTIDE SEQUENCE [LARGE SCALE GENOMIC DNA]</scope>
    <source>
        <strain evidence="7 8">NBRC 16416</strain>
    </source>
</reference>
<keyword evidence="8" id="KW-1185">Reference proteome</keyword>
<proteinExistence type="inferred from homology"/>
<sequence>MELRHLRYALALAEHGHVGRAAQALGVHQDWLREQVKALEADVGQELFERAGGGVRPTAAGRVFLRHARDVVRHLELAAAEAADAGRGDGGTLAVGFTGTALAAVLPETVSAFAERRPRVRLELVEAPASEQFAQLMAGHLDAGFVTGPVPAPAREHLASVPLIRERLVAVVSPGSPLTGDAAGAGPWATTERPSGSPLAGDAAGAGPWATTERPAGPRRRAPVPVAALAGHPLVLTARQAEPALAEAVLAMCRTAGFEPRSIIEASGLHTLLGLVACGLGVGVGPESLRRFGYAGVEVLDLAPPAPLVAVHLVHRAADTDAVLHEFRRTAEAAAHHR</sequence>
<dbReference type="PANTHER" id="PTHR30346">
    <property type="entry name" value="TRANSCRIPTIONAL DUAL REGULATOR HCAR-RELATED"/>
    <property type="match status" value="1"/>
</dbReference>
<dbReference type="Gene3D" id="1.10.10.10">
    <property type="entry name" value="Winged helix-like DNA-binding domain superfamily/Winged helix DNA-binding domain"/>
    <property type="match status" value="1"/>
</dbReference>
<dbReference type="PANTHER" id="PTHR30346:SF30">
    <property type="entry name" value="SMALL NEUTRAL PROTEASE REGULATORY PROTEIN"/>
    <property type="match status" value="1"/>
</dbReference>
<evidence type="ECO:0000259" key="6">
    <source>
        <dbReference type="PROSITE" id="PS50931"/>
    </source>
</evidence>
<dbReference type="RefSeq" id="WP_204057348.1">
    <property type="nucleotide sequence ID" value="NZ_BAAAGP010000011.1"/>
</dbReference>
<evidence type="ECO:0000256" key="4">
    <source>
        <dbReference type="ARBA" id="ARBA00023163"/>
    </source>
</evidence>
<keyword evidence="2" id="KW-0805">Transcription regulation</keyword>
<evidence type="ECO:0000256" key="3">
    <source>
        <dbReference type="ARBA" id="ARBA00023125"/>
    </source>
</evidence>
<dbReference type="InterPro" id="IPR005119">
    <property type="entry name" value="LysR_subst-bd"/>
</dbReference>
<dbReference type="Proteomes" id="UP000603904">
    <property type="component" value="Unassembled WGS sequence"/>
</dbReference>
<evidence type="ECO:0000313" key="7">
    <source>
        <dbReference type="EMBL" id="GIH39858.1"/>
    </source>
</evidence>
<gene>
    <name evidence="7" type="ORF">Mco01_28580</name>
</gene>
<dbReference type="SUPFAM" id="SSF46785">
    <property type="entry name" value="Winged helix' DNA-binding domain"/>
    <property type="match status" value="1"/>
</dbReference>
<feature type="region of interest" description="Disordered" evidence="5">
    <location>
        <begin position="180"/>
        <end position="220"/>
    </location>
</feature>